<name>A0A511XD10_9PROT</name>
<dbReference type="AlphaFoldDB" id="A0A511XD10"/>
<dbReference type="RefSeq" id="WP_026398441.1">
    <property type="nucleotide sequence ID" value="NZ_AUBI01000012.1"/>
</dbReference>
<evidence type="ECO:0000313" key="2">
    <source>
        <dbReference type="Proteomes" id="UP000321635"/>
    </source>
</evidence>
<dbReference type="EMBL" id="BJYF01000021">
    <property type="protein sequence ID" value="GEN60843.1"/>
    <property type="molecule type" value="Genomic_DNA"/>
</dbReference>
<sequence>MTDFPEGRAPIDPKAAAIELLRLFGAEAEEIAHRRIVGFMDDDDMDRVREWYMVKGHIRELTHGIRRAGQSIN</sequence>
<evidence type="ECO:0000313" key="1">
    <source>
        <dbReference type="EMBL" id="GEN60843.1"/>
    </source>
</evidence>
<dbReference type="Proteomes" id="UP000321635">
    <property type="component" value="Unassembled WGS sequence"/>
</dbReference>
<comment type="caution">
    <text evidence="1">The sequence shown here is derived from an EMBL/GenBank/DDBJ whole genome shotgun (WGS) entry which is preliminary data.</text>
</comment>
<organism evidence="1 2">
    <name type="scientific">Acetobacter nitrogenifigens DSM 23921 = NBRC 105050</name>
    <dbReference type="NCBI Taxonomy" id="1120919"/>
    <lineage>
        <taxon>Bacteria</taxon>
        <taxon>Pseudomonadati</taxon>
        <taxon>Pseudomonadota</taxon>
        <taxon>Alphaproteobacteria</taxon>
        <taxon>Acetobacterales</taxon>
        <taxon>Acetobacteraceae</taxon>
        <taxon>Acetobacter</taxon>
    </lineage>
</organism>
<proteinExistence type="predicted"/>
<accession>A0A511XD10</accession>
<protein>
    <submittedName>
        <fullName evidence="1">Uncharacterized protein</fullName>
    </submittedName>
</protein>
<dbReference type="OrthoDB" id="7279949at2"/>
<gene>
    <name evidence="1" type="ORF">ANI02nite_27270</name>
</gene>
<keyword evidence="2" id="KW-1185">Reference proteome</keyword>
<reference evidence="1 2" key="1">
    <citation type="submission" date="2019-07" db="EMBL/GenBank/DDBJ databases">
        <title>Whole genome shotgun sequence of Acetobacter nitrogenifigens NBRC 105050.</title>
        <authorList>
            <person name="Hosoyama A."/>
            <person name="Uohara A."/>
            <person name="Ohji S."/>
            <person name="Ichikawa N."/>
        </authorList>
    </citation>
    <scope>NUCLEOTIDE SEQUENCE [LARGE SCALE GENOMIC DNA]</scope>
    <source>
        <strain evidence="1 2">NBRC 105050</strain>
    </source>
</reference>